<accession>A0A7J8NJJ1</accession>
<proteinExistence type="predicted"/>
<gene>
    <name evidence="1" type="ORF">Golob_007047</name>
</gene>
<dbReference type="AlphaFoldDB" id="A0A7J8NJJ1"/>
<dbReference type="EMBL" id="JABEZX010353825">
    <property type="protein sequence ID" value="MBA0577167.1"/>
    <property type="molecule type" value="Genomic_DNA"/>
</dbReference>
<organism evidence="1 2">
    <name type="scientific">Gossypium lobatum</name>
    <dbReference type="NCBI Taxonomy" id="34289"/>
    <lineage>
        <taxon>Eukaryota</taxon>
        <taxon>Viridiplantae</taxon>
        <taxon>Streptophyta</taxon>
        <taxon>Embryophyta</taxon>
        <taxon>Tracheophyta</taxon>
        <taxon>Spermatophyta</taxon>
        <taxon>Magnoliopsida</taxon>
        <taxon>eudicotyledons</taxon>
        <taxon>Gunneridae</taxon>
        <taxon>Pentapetalae</taxon>
        <taxon>rosids</taxon>
        <taxon>malvids</taxon>
        <taxon>Malvales</taxon>
        <taxon>Malvaceae</taxon>
        <taxon>Malvoideae</taxon>
        <taxon>Gossypium</taxon>
    </lineage>
</organism>
<keyword evidence="2" id="KW-1185">Reference proteome</keyword>
<name>A0A7J8NJJ1_9ROSI</name>
<evidence type="ECO:0000313" key="2">
    <source>
        <dbReference type="Proteomes" id="UP000593572"/>
    </source>
</evidence>
<protein>
    <submittedName>
        <fullName evidence="1">Uncharacterized protein</fullName>
    </submittedName>
</protein>
<comment type="caution">
    <text evidence="1">The sequence shown here is derived from an EMBL/GenBank/DDBJ whole genome shotgun (WGS) entry which is preliminary data.</text>
</comment>
<reference evidence="1 2" key="1">
    <citation type="journal article" date="2019" name="Genome Biol. Evol.">
        <title>Insights into the evolution of the New World diploid cottons (Gossypium, subgenus Houzingenia) based on genome sequencing.</title>
        <authorList>
            <person name="Grover C.E."/>
            <person name="Arick M.A. 2nd"/>
            <person name="Thrash A."/>
            <person name="Conover J.L."/>
            <person name="Sanders W.S."/>
            <person name="Peterson D.G."/>
            <person name="Frelichowski J.E."/>
            <person name="Scheffler J.A."/>
            <person name="Scheffler B.E."/>
            <person name="Wendel J.F."/>
        </authorList>
    </citation>
    <scope>NUCLEOTIDE SEQUENCE [LARGE SCALE GENOMIC DNA]</scope>
    <source>
        <strain evidence="1">157</strain>
        <tissue evidence="1">Leaf</tissue>
    </source>
</reference>
<dbReference type="Proteomes" id="UP000593572">
    <property type="component" value="Unassembled WGS sequence"/>
</dbReference>
<sequence length="44" mass="5190">MRYDAIMIQMDILEAVKAIQESLLTNSRSALIRRIHHLLENIRL</sequence>
<evidence type="ECO:0000313" key="1">
    <source>
        <dbReference type="EMBL" id="MBA0577167.1"/>
    </source>
</evidence>